<reference evidence="4 5" key="1">
    <citation type="submission" date="2019-09" db="EMBL/GenBank/DDBJ databases">
        <title>Taxonomic organization of the family Brucellaceae based on a phylogenomic approach.</title>
        <authorList>
            <person name="Leclercq S."/>
            <person name="Cloeckaert A."/>
            <person name="Zygmunt M.S."/>
        </authorList>
    </citation>
    <scope>NUCLEOTIDE SEQUENCE [LARGE SCALE GENOMIC DNA]</scope>
    <source>
        <strain evidence="4 5">WS1830</strain>
    </source>
</reference>
<dbReference type="SMART" id="SM00287">
    <property type="entry name" value="SH3b"/>
    <property type="match status" value="1"/>
</dbReference>
<organism evidence="4 5">
    <name type="scientific">Brucella tritici</name>
    <dbReference type="NCBI Taxonomy" id="94626"/>
    <lineage>
        <taxon>Bacteria</taxon>
        <taxon>Pseudomonadati</taxon>
        <taxon>Pseudomonadota</taxon>
        <taxon>Alphaproteobacteria</taxon>
        <taxon>Hyphomicrobiales</taxon>
        <taxon>Brucellaceae</taxon>
        <taxon>Brucella/Ochrobactrum group</taxon>
        <taxon>Brucella</taxon>
    </lineage>
</organism>
<name>A0A6L3YIS5_9HYPH</name>
<feature type="compositionally biased region" description="Polar residues" evidence="1">
    <location>
        <begin position="436"/>
        <end position="448"/>
    </location>
</feature>
<proteinExistence type="predicted"/>
<evidence type="ECO:0000313" key="5">
    <source>
        <dbReference type="Proteomes" id="UP000481643"/>
    </source>
</evidence>
<feature type="transmembrane region" description="Helical" evidence="2">
    <location>
        <begin position="124"/>
        <end position="154"/>
    </location>
</feature>
<dbReference type="PROSITE" id="PS51781">
    <property type="entry name" value="SH3B"/>
    <property type="match status" value="1"/>
</dbReference>
<accession>A0A6L3YIS5</accession>
<keyword evidence="2" id="KW-0472">Membrane</keyword>
<dbReference type="AlphaFoldDB" id="A0A6L3YIS5"/>
<feature type="compositionally biased region" description="Low complexity" evidence="1">
    <location>
        <begin position="422"/>
        <end position="435"/>
    </location>
</feature>
<dbReference type="Gene3D" id="2.30.30.40">
    <property type="entry name" value="SH3 Domains"/>
    <property type="match status" value="1"/>
</dbReference>
<feature type="domain" description="SH3b" evidence="3">
    <location>
        <begin position="480"/>
        <end position="545"/>
    </location>
</feature>
<keyword evidence="2" id="KW-0812">Transmembrane</keyword>
<sequence>MPFYIRKSVSAGPFRFNFSKGGVGVSVGVKGLRIGTGPRGHYIHAGAGGLYYRATLGNAGDKRSSPELTQSDRPPVGAYFDTDVTMVEIESGDVMHMRDESFENLLNEINSKFTQSRMSTTSAWILGGFGFVAGLALGGGTALLFSLLGLPGWAIGKWLDSYRRTTVLYYDLEGEAERGYKRLTEGFDALCGCAAKWHIEAGGAVQGLTAWKRNAGASHLVNRKATALLYKLPSIINSNITPPALHVGRQVMYFMPDVVLVQDRNRFGAVQYADLNLRWQPSRFIETERVPSDATVVGHTWKYPNKNGGPDRRFKDNRQIPICLYESVHFKSNSGINELVEFSKTGLIEQFAEGCSLLAELPRGRKTVAPPLIEDDVRNAITPDKPAIKRNHFRTIAYVLIGLVASFFVLRFFEFGSRQTDTNSVSRTTSESSPSLGQGSEPNISSPQEVDMAPQLLPNKNTETLPTNAPADISVKTDTETEKTFTRYTKTAVNLRKGPGTTFDVLRVIPKDAEVSVLEIKGRWSRVQIDNQNTGWIANSTLLDR</sequence>
<dbReference type="Pfam" id="PF14020">
    <property type="entry name" value="DUF4236"/>
    <property type="match status" value="1"/>
</dbReference>
<evidence type="ECO:0000256" key="2">
    <source>
        <dbReference type="SAM" id="Phobius"/>
    </source>
</evidence>
<dbReference type="RefSeq" id="WP_151652402.1">
    <property type="nucleotide sequence ID" value="NZ_WBVX01000018.1"/>
</dbReference>
<evidence type="ECO:0000313" key="4">
    <source>
        <dbReference type="EMBL" id="KAB2682827.1"/>
    </source>
</evidence>
<dbReference type="Proteomes" id="UP000481643">
    <property type="component" value="Unassembled WGS sequence"/>
</dbReference>
<dbReference type="InterPro" id="IPR025330">
    <property type="entry name" value="DUF4236"/>
</dbReference>
<evidence type="ECO:0000256" key="1">
    <source>
        <dbReference type="SAM" id="MobiDB-lite"/>
    </source>
</evidence>
<feature type="transmembrane region" description="Helical" evidence="2">
    <location>
        <begin position="395"/>
        <end position="413"/>
    </location>
</feature>
<dbReference type="InterPro" id="IPR003646">
    <property type="entry name" value="SH3-like_bac-type"/>
</dbReference>
<dbReference type="EMBL" id="WBVX01000018">
    <property type="protein sequence ID" value="KAB2682827.1"/>
    <property type="molecule type" value="Genomic_DNA"/>
</dbReference>
<protein>
    <submittedName>
        <fullName evidence="4">DUF4236 domain-containing protein</fullName>
    </submittedName>
</protein>
<keyword evidence="2" id="KW-1133">Transmembrane helix</keyword>
<dbReference type="Pfam" id="PF08239">
    <property type="entry name" value="SH3_3"/>
    <property type="match status" value="1"/>
</dbReference>
<comment type="caution">
    <text evidence="4">The sequence shown here is derived from an EMBL/GenBank/DDBJ whole genome shotgun (WGS) entry which is preliminary data.</text>
</comment>
<gene>
    <name evidence="4" type="ORF">F9L08_17125</name>
</gene>
<evidence type="ECO:0000259" key="3">
    <source>
        <dbReference type="PROSITE" id="PS51781"/>
    </source>
</evidence>
<feature type="region of interest" description="Disordered" evidence="1">
    <location>
        <begin position="421"/>
        <end position="449"/>
    </location>
</feature>